<reference evidence="2 3" key="1">
    <citation type="submission" date="2014-04" db="EMBL/GenBank/DDBJ databases">
        <authorList>
            <consortium name="DOE Joint Genome Institute"/>
            <person name="Kuo A."/>
            <person name="Martino E."/>
            <person name="Perotto S."/>
            <person name="Kohler A."/>
            <person name="Nagy L.G."/>
            <person name="Floudas D."/>
            <person name="Copeland A."/>
            <person name="Barry K.W."/>
            <person name="Cichocki N."/>
            <person name="Veneault-Fourrey C."/>
            <person name="LaButti K."/>
            <person name="Lindquist E.A."/>
            <person name="Lipzen A."/>
            <person name="Lundell T."/>
            <person name="Morin E."/>
            <person name="Murat C."/>
            <person name="Sun H."/>
            <person name="Tunlid A."/>
            <person name="Henrissat B."/>
            <person name="Grigoriev I.V."/>
            <person name="Hibbett D.S."/>
            <person name="Martin F."/>
            <person name="Nordberg H.P."/>
            <person name="Cantor M.N."/>
            <person name="Hua S.X."/>
        </authorList>
    </citation>
    <scope>NUCLEOTIDE SEQUENCE [LARGE SCALE GENOMIC DNA]</scope>
    <source>
        <strain evidence="2 3">Zn</strain>
    </source>
</reference>
<keyword evidence="1" id="KW-0732">Signal</keyword>
<evidence type="ECO:0008006" key="4">
    <source>
        <dbReference type="Google" id="ProtNLM"/>
    </source>
</evidence>
<accession>A0A0C3CJW7</accession>
<gene>
    <name evidence="2" type="ORF">OIDMADRAFT_20004</name>
</gene>
<evidence type="ECO:0000313" key="2">
    <source>
        <dbReference type="EMBL" id="KIM99228.1"/>
    </source>
</evidence>
<feature type="signal peptide" evidence="1">
    <location>
        <begin position="1"/>
        <end position="15"/>
    </location>
</feature>
<dbReference type="HOGENOM" id="CLU_2813065_0_0_1"/>
<feature type="chain" id="PRO_5012700793" description="Hydrophobin" evidence="1">
    <location>
        <begin position="16"/>
        <end position="67"/>
    </location>
</feature>
<dbReference type="EMBL" id="KN832879">
    <property type="protein sequence ID" value="KIM99228.1"/>
    <property type="molecule type" value="Genomic_DNA"/>
</dbReference>
<organism evidence="2 3">
    <name type="scientific">Oidiodendron maius (strain Zn)</name>
    <dbReference type="NCBI Taxonomy" id="913774"/>
    <lineage>
        <taxon>Eukaryota</taxon>
        <taxon>Fungi</taxon>
        <taxon>Dikarya</taxon>
        <taxon>Ascomycota</taxon>
        <taxon>Pezizomycotina</taxon>
        <taxon>Leotiomycetes</taxon>
        <taxon>Leotiomycetes incertae sedis</taxon>
        <taxon>Myxotrichaceae</taxon>
        <taxon>Oidiodendron</taxon>
    </lineage>
</organism>
<dbReference type="InParanoid" id="A0A0C3CJW7"/>
<keyword evidence="3" id="KW-1185">Reference proteome</keyword>
<dbReference type="Proteomes" id="UP000054321">
    <property type="component" value="Unassembled WGS sequence"/>
</dbReference>
<name>A0A0C3CJW7_OIDMZ</name>
<protein>
    <recommendedName>
        <fullName evidence="4">Hydrophobin</fullName>
    </recommendedName>
</protein>
<dbReference type="AlphaFoldDB" id="A0A0C3CJW7"/>
<evidence type="ECO:0000256" key="1">
    <source>
        <dbReference type="SAM" id="SignalP"/>
    </source>
</evidence>
<evidence type="ECO:0000313" key="3">
    <source>
        <dbReference type="Proteomes" id="UP000054321"/>
    </source>
</evidence>
<proteinExistence type="predicted"/>
<reference evidence="3" key="2">
    <citation type="submission" date="2015-01" db="EMBL/GenBank/DDBJ databases">
        <title>Evolutionary Origins and Diversification of the Mycorrhizal Mutualists.</title>
        <authorList>
            <consortium name="DOE Joint Genome Institute"/>
            <consortium name="Mycorrhizal Genomics Consortium"/>
            <person name="Kohler A."/>
            <person name="Kuo A."/>
            <person name="Nagy L.G."/>
            <person name="Floudas D."/>
            <person name="Copeland A."/>
            <person name="Barry K.W."/>
            <person name="Cichocki N."/>
            <person name="Veneault-Fourrey C."/>
            <person name="LaButti K."/>
            <person name="Lindquist E.A."/>
            <person name="Lipzen A."/>
            <person name="Lundell T."/>
            <person name="Morin E."/>
            <person name="Murat C."/>
            <person name="Riley R."/>
            <person name="Ohm R."/>
            <person name="Sun H."/>
            <person name="Tunlid A."/>
            <person name="Henrissat B."/>
            <person name="Grigoriev I.V."/>
            <person name="Hibbett D.S."/>
            <person name="Martin F."/>
        </authorList>
    </citation>
    <scope>NUCLEOTIDE SEQUENCE [LARGE SCALE GENOMIC DNA]</scope>
    <source>
        <strain evidence="3">Zn</strain>
    </source>
</reference>
<sequence length="67" mass="6936">MKFFALLLAIGLAAAIPQGNPAPSTDQLADDVEAVINAYFTTTSSSCCNTTPCFVGCPVEGSFKLCC</sequence>